<dbReference type="EMBL" id="VDEP01000231">
    <property type="protein sequence ID" value="KAA1122584.1"/>
    <property type="molecule type" value="Genomic_DNA"/>
</dbReference>
<evidence type="ECO:0000313" key="1">
    <source>
        <dbReference type="EMBL" id="KAA1122584.1"/>
    </source>
</evidence>
<dbReference type="Proteomes" id="UP000325313">
    <property type="component" value="Unassembled WGS sequence"/>
</dbReference>
<comment type="caution">
    <text evidence="1">The sequence shown here is derived from an EMBL/GenBank/DDBJ whole genome shotgun (WGS) entry which is preliminary data.</text>
</comment>
<dbReference type="AlphaFoldDB" id="A0A5B0RCP7"/>
<protein>
    <submittedName>
        <fullName evidence="1">Uncharacterized protein</fullName>
    </submittedName>
</protein>
<sequence>MDLELKPFHLEVDCISNKDLEMNALQLEVDCTSKQINTTSLDLEPDLVQLEVVKALDLPLL</sequence>
<proteinExistence type="predicted"/>
<accession>A0A5B0RCP7</accession>
<gene>
    <name evidence="1" type="ORF">PGTUg99_000612</name>
</gene>
<reference evidence="1 2" key="1">
    <citation type="submission" date="2019-05" db="EMBL/GenBank/DDBJ databases">
        <title>Emergence of the Ug99 lineage of the wheat stem rust pathogen through somatic hybridization.</title>
        <authorList>
            <person name="Li F."/>
            <person name="Upadhyaya N.M."/>
            <person name="Sperschneider J."/>
            <person name="Matny O."/>
            <person name="Nguyen-Phuc H."/>
            <person name="Mago R."/>
            <person name="Raley C."/>
            <person name="Miller M.E."/>
            <person name="Silverstein K.A.T."/>
            <person name="Henningsen E."/>
            <person name="Hirsch C.D."/>
            <person name="Visser B."/>
            <person name="Pretorius Z.A."/>
            <person name="Steffenson B.J."/>
            <person name="Schwessinger B."/>
            <person name="Dodds P.N."/>
            <person name="Figueroa M."/>
        </authorList>
    </citation>
    <scope>NUCLEOTIDE SEQUENCE [LARGE SCALE GENOMIC DNA]</scope>
    <source>
        <strain evidence="1 2">Ug99</strain>
    </source>
</reference>
<evidence type="ECO:0000313" key="2">
    <source>
        <dbReference type="Proteomes" id="UP000325313"/>
    </source>
</evidence>
<organism evidence="1 2">
    <name type="scientific">Puccinia graminis f. sp. tritici</name>
    <dbReference type="NCBI Taxonomy" id="56615"/>
    <lineage>
        <taxon>Eukaryota</taxon>
        <taxon>Fungi</taxon>
        <taxon>Dikarya</taxon>
        <taxon>Basidiomycota</taxon>
        <taxon>Pucciniomycotina</taxon>
        <taxon>Pucciniomycetes</taxon>
        <taxon>Pucciniales</taxon>
        <taxon>Pucciniaceae</taxon>
        <taxon>Puccinia</taxon>
    </lineage>
</organism>
<name>A0A5B0RCP7_PUCGR</name>